<keyword evidence="2" id="KW-0862">Zinc</keyword>
<keyword evidence="1" id="KW-0479">Metal-binding</keyword>
<evidence type="ECO:0000259" key="3">
    <source>
        <dbReference type="Pfam" id="PF02244"/>
    </source>
</evidence>
<evidence type="ECO:0000313" key="4">
    <source>
        <dbReference type="Proteomes" id="UP000694843"/>
    </source>
</evidence>
<dbReference type="SUPFAM" id="SSF54897">
    <property type="entry name" value="Protease propeptides/inhibitors"/>
    <property type="match status" value="1"/>
</dbReference>
<dbReference type="AlphaFoldDB" id="A0A8B7PEL8"/>
<sequence length="114" mass="12531">MACCSPEVDVELLFSSWLQDGVAVLMSKDDVTGPTEVAVAPPLVHEAKEKLQQNNLNVTVAAEDVEQILDATRLPTIRDRKKKITEDFLELSEVSTELSEVSTELSEVSTELSE</sequence>
<protein>
    <submittedName>
        <fullName evidence="5">Uncharacterized protein LOC108680183</fullName>
    </submittedName>
</protein>
<dbReference type="Gene3D" id="3.30.70.340">
    <property type="entry name" value="Metallocarboxypeptidase-like"/>
    <property type="match status" value="1"/>
</dbReference>
<evidence type="ECO:0000256" key="1">
    <source>
        <dbReference type="ARBA" id="ARBA00022723"/>
    </source>
</evidence>
<dbReference type="Pfam" id="PF02244">
    <property type="entry name" value="Propep_M14"/>
    <property type="match status" value="1"/>
</dbReference>
<evidence type="ECO:0000256" key="2">
    <source>
        <dbReference type="ARBA" id="ARBA00022833"/>
    </source>
</evidence>
<dbReference type="InterPro" id="IPR003146">
    <property type="entry name" value="M14A_act_pep"/>
</dbReference>
<accession>A0A8B7PEL8</accession>
<proteinExistence type="predicted"/>
<dbReference type="Proteomes" id="UP000694843">
    <property type="component" value="Unplaced"/>
</dbReference>
<reference evidence="5" key="1">
    <citation type="submission" date="2025-08" db="UniProtKB">
        <authorList>
            <consortium name="RefSeq"/>
        </authorList>
    </citation>
    <scope>IDENTIFICATION</scope>
    <source>
        <tissue evidence="5">Whole organism</tissue>
    </source>
</reference>
<dbReference type="GeneID" id="108680183"/>
<keyword evidence="4" id="KW-1185">Reference proteome</keyword>
<dbReference type="KEGG" id="hazt:108680183"/>
<name>A0A8B7PEL8_HYAAZ</name>
<dbReference type="InterPro" id="IPR036990">
    <property type="entry name" value="M14A-like_propep"/>
</dbReference>
<feature type="non-terminal residue" evidence="5">
    <location>
        <position position="114"/>
    </location>
</feature>
<dbReference type="GO" id="GO:0046872">
    <property type="term" value="F:metal ion binding"/>
    <property type="evidence" value="ECO:0007669"/>
    <property type="project" value="UniProtKB-KW"/>
</dbReference>
<dbReference type="RefSeq" id="XP_018024445.1">
    <property type="nucleotide sequence ID" value="XM_018168956.1"/>
</dbReference>
<gene>
    <name evidence="5" type="primary">LOC108680183</name>
</gene>
<evidence type="ECO:0000313" key="5">
    <source>
        <dbReference type="RefSeq" id="XP_018024445.1"/>
    </source>
</evidence>
<organism evidence="4 5">
    <name type="scientific">Hyalella azteca</name>
    <name type="common">Amphipod</name>
    <dbReference type="NCBI Taxonomy" id="294128"/>
    <lineage>
        <taxon>Eukaryota</taxon>
        <taxon>Metazoa</taxon>
        <taxon>Ecdysozoa</taxon>
        <taxon>Arthropoda</taxon>
        <taxon>Crustacea</taxon>
        <taxon>Multicrustacea</taxon>
        <taxon>Malacostraca</taxon>
        <taxon>Eumalacostraca</taxon>
        <taxon>Peracarida</taxon>
        <taxon>Amphipoda</taxon>
        <taxon>Senticaudata</taxon>
        <taxon>Talitrida</taxon>
        <taxon>Talitroidea</taxon>
        <taxon>Hyalellidae</taxon>
        <taxon>Hyalella</taxon>
    </lineage>
</organism>
<feature type="domain" description="Carboxypeptidase activation peptide" evidence="3">
    <location>
        <begin position="23"/>
        <end position="71"/>
    </location>
</feature>